<evidence type="ECO:0000313" key="5">
    <source>
        <dbReference type="Proteomes" id="UP000295132"/>
    </source>
</evidence>
<reference evidence="3" key="2">
    <citation type="submission" date="2023-08" db="EMBL/GenBank/DDBJ databases">
        <title>Nitrogen cycling bacteria in agricultural field soils.</title>
        <authorList>
            <person name="Jang J."/>
        </authorList>
    </citation>
    <scope>NUCLEOTIDE SEQUENCE</scope>
    <source>
        <strain evidence="3">PS3-36</strain>
    </source>
</reference>
<sequence>MRFGIIGAGPIGSIISKKLVKNGHDVKIADARGIERLEGKELAGTPVHVEDAIKNIEVLIISLPIKALPSIRNIINQVGEEVIIVDTSNYYPYRDDKIEEIENGMVESVWVSNQLGRPIIKAFNNLLAYTLENEGTSEGTSGRIAIAIAGNELSKKQLVMDVVNEIGFDAVDSGSLSDSWRQQPGTPAYCTELTKDELMIALKKANKEKAPLLRNKVMERFGELLAEKKEVEFSHKDIVNLNREIYNS</sequence>
<feature type="domain" description="Pyrroline-5-carboxylate reductase catalytic N-terminal" evidence="2">
    <location>
        <begin position="2"/>
        <end position="90"/>
    </location>
</feature>
<evidence type="ECO:0000256" key="1">
    <source>
        <dbReference type="ARBA" id="ARBA00023002"/>
    </source>
</evidence>
<keyword evidence="6" id="KW-1185">Reference proteome</keyword>
<dbReference type="InterPro" id="IPR051267">
    <property type="entry name" value="STEAP_metalloreductase"/>
</dbReference>
<organism evidence="4 5">
    <name type="scientific">Bacillus salipaludis</name>
    <dbReference type="NCBI Taxonomy" id="2547811"/>
    <lineage>
        <taxon>Bacteria</taxon>
        <taxon>Bacillati</taxon>
        <taxon>Bacillota</taxon>
        <taxon>Bacilli</taxon>
        <taxon>Bacillales</taxon>
        <taxon>Bacillaceae</taxon>
        <taxon>Bacillus</taxon>
    </lineage>
</organism>
<comment type="caution">
    <text evidence="4">The sequence shown here is derived from an EMBL/GenBank/DDBJ whole genome shotgun (WGS) entry which is preliminary data.</text>
</comment>
<dbReference type="Pfam" id="PF03807">
    <property type="entry name" value="F420_oxidored"/>
    <property type="match status" value="1"/>
</dbReference>
<dbReference type="PANTHER" id="PTHR14239:SF10">
    <property type="entry name" value="REDUCTASE"/>
    <property type="match status" value="1"/>
</dbReference>
<dbReference type="Proteomes" id="UP000295132">
    <property type="component" value="Unassembled WGS sequence"/>
</dbReference>
<evidence type="ECO:0000313" key="3">
    <source>
        <dbReference type="EMBL" id="MDQ6596455.1"/>
    </source>
</evidence>
<dbReference type="InterPro" id="IPR028939">
    <property type="entry name" value="P5C_Rdtase_cat_N"/>
</dbReference>
<name>A0A4R5VHN7_9BACI</name>
<dbReference type="GO" id="GO:0016491">
    <property type="term" value="F:oxidoreductase activity"/>
    <property type="evidence" value="ECO:0007669"/>
    <property type="project" value="UniProtKB-KW"/>
</dbReference>
<proteinExistence type="predicted"/>
<dbReference type="SUPFAM" id="SSF51735">
    <property type="entry name" value="NAD(P)-binding Rossmann-fold domains"/>
    <property type="match status" value="1"/>
</dbReference>
<evidence type="ECO:0000259" key="2">
    <source>
        <dbReference type="Pfam" id="PF03807"/>
    </source>
</evidence>
<dbReference type="Gene3D" id="3.40.50.720">
    <property type="entry name" value="NAD(P)-binding Rossmann-like Domain"/>
    <property type="match status" value="1"/>
</dbReference>
<dbReference type="AlphaFoldDB" id="A0A4R5VHN7"/>
<protein>
    <submittedName>
        <fullName evidence="4">3-hydroxyisobutyrate dehydrogenase</fullName>
    </submittedName>
    <submittedName>
        <fullName evidence="3">NAD(P)-binding domain-containing protein</fullName>
    </submittedName>
</protein>
<gene>
    <name evidence="4" type="ORF">E2K98_30190</name>
    <name evidence="3" type="ORF">RCG21_08695</name>
</gene>
<dbReference type="PANTHER" id="PTHR14239">
    <property type="entry name" value="DUDULIN-RELATED"/>
    <property type="match status" value="1"/>
</dbReference>
<dbReference type="EMBL" id="SMYO01000068">
    <property type="protein sequence ID" value="TDK53685.1"/>
    <property type="molecule type" value="Genomic_DNA"/>
</dbReference>
<evidence type="ECO:0000313" key="4">
    <source>
        <dbReference type="EMBL" id="TDK53685.1"/>
    </source>
</evidence>
<dbReference type="EMBL" id="JAVGVR010000001">
    <property type="protein sequence ID" value="MDQ6596455.1"/>
    <property type="molecule type" value="Genomic_DNA"/>
</dbReference>
<accession>A0A4R5VHN7</accession>
<keyword evidence="1" id="KW-0560">Oxidoreductase</keyword>
<reference evidence="4 5" key="1">
    <citation type="submission" date="2019-03" db="EMBL/GenBank/DDBJ databases">
        <title>Bacillus niacini sp. nov. a Nicotinate-Metabolizing Mesophile Isolated from Soil.</title>
        <authorList>
            <person name="Zhang G."/>
        </authorList>
    </citation>
    <scope>NUCLEOTIDE SEQUENCE [LARGE SCALE GENOMIC DNA]</scope>
    <source>
        <strain evidence="4 5">WN066</strain>
    </source>
</reference>
<dbReference type="InterPro" id="IPR036291">
    <property type="entry name" value="NAD(P)-bd_dom_sf"/>
</dbReference>
<dbReference type="RefSeq" id="WP_133340659.1">
    <property type="nucleotide sequence ID" value="NZ_JAVGVR010000001.1"/>
</dbReference>
<evidence type="ECO:0000313" key="6">
    <source>
        <dbReference type="Proteomes" id="UP001178888"/>
    </source>
</evidence>
<dbReference type="Proteomes" id="UP001178888">
    <property type="component" value="Unassembled WGS sequence"/>
</dbReference>